<dbReference type="AlphaFoldDB" id="A0A918NR23"/>
<reference evidence="2" key="1">
    <citation type="journal article" date="2014" name="Int. J. Syst. Evol. Microbiol.">
        <title>Complete genome sequence of Corynebacterium casei LMG S-19264T (=DSM 44701T), isolated from a smear-ripened cheese.</title>
        <authorList>
            <consortium name="US DOE Joint Genome Institute (JGI-PGF)"/>
            <person name="Walter F."/>
            <person name="Albersmeier A."/>
            <person name="Kalinowski J."/>
            <person name="Ruckert C."/>
        </authorList>
    </citation>
    <scope>NUCLEOTIDE SEQUENCE</scope>
    <source>
        <strain evidence="2">JCM 4956</strain>
    </source>
</reference>
<comment type="caution">
    <text evidence="2">The sequence shown here is derived from an EMBL/GenBank/DDBJ whole genome shotgun (WGS) entry which is preliminary data.</text>
</comment>
<gene>
    <name evidence="2" type="ORF">GCM10010515_65120</name>
</gene>
<name>A0A918NR23_9ACTN</name>
<dbReference type="Proteomes" id="UP000645555">
    <property type="component" value="Unassembled WGS sequence"/>
</dbReference>
<evidence type="ECO:0000256" key="1">
    <source>
        <dbReference type="SAM" id="MobiDB-lite"/>
    </source>
</evidence>
<reference evidence="2" key="2">
    <citation type="submission" date="2020-09" db="EMBL/GenBank/DDBJ databases">
        <authorList>
            <person name="Sun Q."/>
            <person name="Ohkuma M."/>
        </authorList>
    </citation>
    <scope>NUCLEOTIDE SEQUENCE</scope>
    <source>
        <strain evidence="2">JCM 4956</strain>
    </source>
</reference>
<proteinExistence type="predicted"/>
<evidence type="ECO:0000313" key="2">
    <source>
        <dbReference type="EMBL" id="GGX88797.1"/>
    </source>
</evidence>
<accession>A0A918NR23</accession>
<keyword evidence="3" id="KW-1185">Reference proteome</keyword>
<sequence>MSPARCPELDPAGCARTSRQGSLVRTRGAYNWRRAGLPRTDAQGSRTAPQGTRAPKTAERPRTAPHGVRASTRGVSPRRPAMPGDRPARLPRTAWARDPHGSRAPPGRGARHGPTR</sequence>
<protein>
    <submittedName>
        <fullName evidence="2">Uncharacterized protein</fullName>
    </submittedName>
</protein>
<feature type="region of interest" description="Disordered" evidence="1">
    <location>
        <begin position="1"/>
        <end position="116"/>
    </location>
</feature>
<dbReference type="EMBL" id="BMWD01000030">
    <property type="protein sequence ID" value="GGX88797.1"/>
    <property type="molecule type" value="Genomic_DNA"/>
</dbReference>
<organism evidence="2 3">
    <name type="scientific">Streptomyces fructofermentans</name>
    <dbReference type="NCBI Taxonomy" id="152141"/>
    <lineage>
        <taxon>Bacteria</taxon>
        <taxon>Bacillati</taxon>
        <taxon>Actinomycetota</taxon>
        <taxon>Actinomycetes</taxon>
        <taxon>Kitasatosporales</taxon>
        <taxon>Streptomycetaceae</taxon>
        <taxon>Streptomyces</taxon>
    </lineage>
</organism>
<evidence type="ECO:0000313" key="3">
    <source>
        <dbReference type="Proteomes" id="UP000645555"/>
    </source>
</evidence>